<dbReference type="Pfam" id="PF00076">
    <property type="entry name" value="RRM_1"/>
    <property type="match status" value="1"/>
</dbReference>
<dbReference type="WBParaSite" id="SSTP_0000336000.1">
    <property type="protein sequence ID" value="SSTP_0000336000.1"/>
    <property type="gene ID" value="SSTP_0000336000"/>
</dbReference>
<evidence type="ECO:0000313" key="7">
    <source>
        <dbReference type="WBParaSite" id="TCONS_00001626.p1"/>
    </source>
</evidence>
<evidence type="ECO:0000313" key="5">
    <source>
        <dbReference type="Proteomes" id="UP000035681"/>
    </source>
</evidence>
<dbReference type="AlphaFoldDB" id="A0A913HLV4"/>
<dbReference type="PANTHER" id="PTHR13976">
    <property type="entry name" value="HETEROGENEOUS NUCLEAR RIBONUCLEOPROTEIN-RELATED"/>
    <property type="match status" value="1"/>
</dbReference>
<reference evidence="6" key="1">
    <citation type="submission" date="2022-10" db="UniProtKB">
        <authorList>
            <consortium name="WormBaseParasite"/>
        </authorList>
    </citation>
    <scope>IDENTIFICATION</scope>
</reference>
<accession>A0A913HLV4</accession>
<evidence type="ECO:0000259" key="4">
    <source>
        <dbReference type="PROSITE" id="PS50102"/>
    </source>
</evidence>
<dbReference type="Gene3D" id="3.30.70.330">
    <property type="match status" value="2"/>
</dbReference>
<dbReference type="InterPro" id="IPR050666">
    <property type="entry name" value="ESRP"/>
</dbReference>
<name>A0A913HLV4_STRER</name>
<dbReference type="Proteomes" id="UP000035681">
    <property type="component" value="Unplaced"/>
</dbReference>
<dbReference type="WBParaSite" id="TCONS_00001626.p1">
    <property type="protein sequence ID" value="TCONS_00001626.p1"/>
    <property type="gene ID" value="XLOC_001501"/>
</dbReference>
<dbReference type="SMART" id="SM00360">
    <property type="entry name" value="RRM"/>
    <property type="match status" value="2"/>
</dbReference>
<dbReference type="InterPro" id="IPR035979">
    <property type="entry name" value="RBD_domain_sf"/>
</dbReference>
<keyword evidence="5" id="KW-1185">Reference proteome</keyword>
<dbReference type="PROSITE" id="PS50102">
    <property type="entry name" value="RRM"/>
    <property type="match status" value="1"/>
</dbReference>
<keyword evidence="1" id="KW-0677">Repeat</keyword>
<protein>
    <submittedName>
        <fullName evidence="6 7">RRM domain-containing protein</fullName>
    </submittedName>
</protein>
<dbReference type="GO" id="GO:0003723">
    <property type="term" value="F:RNA binding"/>
    <property type="evidence" value="ECO:0007669"/>
    <property type="project" value="UniProtKB-UniRule"/>
</dbReference>
<keyword evidence="2 3" id="KW-0694">RNA-binding</keyword>
<sequence length="235" mass="27149">MIIRMRGLPFNCTEDQIINFFTDINLPSGIIKNGIIFIYKNDGKLSGDAFVVFCNEDDYKRGLTKHKKMIGSRYIELFKSNFIELNNYLLNINISNAYGYNKKDCIRLRGLPFEAKIPEIIQFLGEYVYLVRQYGIHMILNSNGESSGEAFIQLVSEEGAQQISSKLHNKFMEVGKKKRYIEVFQSSLNDIKLISGPNVLNTLYPQSLSYTPYYNITESTYFPSSLYIYHKMSNL</sequence>
<dbReference type="InterPro" id="IPR012677">
    <property type="entry name" value="Nucleotide-bd_a/b_plait_sf"/>
</dbReference>
<feature type="domain" description="RRM" evidence="4">
    <location>
        <begin position="1"/>
        <end position="97"/>
    </location>
</feature>
<organism evidence="6">
    <name type="scientific">Strongyloides stercoralis</name>
    <name type="common">Threadworm</name>
    <dbReference type="NCBI Taxonomy" id="6248"/>
    <lineage>
        <taxon>Eukaryota</taxon>
        <taxon>Metazoa</taxon>
        <taxon>Ecdysozoa</taxon>
        <taxon>Nematoda</taxon>
        <taxon>Chromadorea</taxon>
        <taxon>Rhabditida</taxon>
        <taxon>Tylenchina</taxon>
        <taxon>Panagrolaimomorpha</taxon>
        <taxon>Strongyloidoidea</taxon>
        <taxon>Strongyloididae</taxon>
        <taxon>Strongyloides</taxon>
    </lineage>
</organism>
<evidence type="ECO:0000256" key="3">
    <source>
        <dbReference type="PROSITE-ProRule" id="PRU00176"/>
    </source>
</evidence>
<proteinExistence type="predicted"/>
<evidence type="ECO:0000256" key="1">
    <source>
        <dbReference type="ARBA" id="ARBA00022737"/>
    </source>
</evidence>
<evidence type="ECO:0000313" key="6">
    <source>
        <dbReference type="WBParaSite" id="SSTP_0000336000.1"/>
    </source>
</evidence>
<evidence type="ECO:0000256" key="2">
    <source>
        <dbReference type="ARBA" id="ARBA00022884"/>
    </source>
</evidence>
<dbReference type="SUPFAM" id="SSF54928">
    <property type="entry name" value="RNA-binding domain, RBD"/>
    <property type="match status" value="2"/>
</dbReference>
<dbReference type="InterPro" id="IPR000504">
    <property type="entry name" value="RRM_dom"/>
</dbReference>